<dbReference type="PROSITE" id="PS50026">
    <property type="entry name" value="EGF_3"/>
    <property type="match status" value="2"/>
</dbReference>
<dbReference type="SMART" id="SM00179">
    <property type="entry name" value="EGF_CA"/>
    <property type="match status" value="1"/>
</dbReference>
<evidence type="ECO:0000256" key="1">
    <source>
        <dbReference type="ARBA" id="ARBA00022536"/>
    </source>
</evidence>
<dbReference type="SUPFAM" id="SSF57196">
    <property type="entry name" value="EGF/Laminin"/>
    <property type="match status" value="1"/>
</dbReference>
<evidence type="ECO:0000256" key="2">
    <source>
        <dbReference type="ARBA" id="ARBA00022737"/>
    </source>
</evidence>
<dbReference type="PROSITE" id="PS00022">
    <property type="entry name" value="EGF_1"/>
    <property type="match status" value="2"/>
</dbReference>
<dbReference type="Gene3D" id="2.10.25.10">
    <property type="entry name" value="Laminin"/>
    <property type="match status" value="1"/>
</dbReference>
<evidence type="ECO:0000313" key="5">
    <source>
        <dbReference type="EMBL" id="ENN79604.1"/>
    </source>
</evidence>
<reference evidence="5" key="1">
    <citation type="journal article" date="2013" name="Genome Biol.">
        <title>Draft genome of the mountain pine beetle, Dendroctonus ponderosae Hopkins, a major forest pest.</title>
        <authorList>
            <person name="Keeling C.I."/>
            <person name="Yuen M.M."/>
            <person name="Liao N.Y."/>
            <person name="Docking T.R."/>
            <person name="Chan S.K."/>
            <person name="Taylor G.A."/>
            <person name="Palmquist D.L."/>
            <person name="Jackman S.D."/>
            <person name="Nguyen A."/>
            <person name="Li M."/>
            <person name="Henderson H."/>
            <person name="Janes J.K."/>
            <person name="Zhao Y."/>
            <person name="Pandoh P."/>
            <person name="Moore R."/>
            <person name="Sperling F.A."/>
            <person name="Huber D.P."/>
            <person name="Birol I."/>
            <person name="Jones S.J."/>
            <person name="Bohlmann J."/>
        </authorList>
    </citation>
    <scope>NUCLEOTIDE SEQUENCE</scope>
</reference>
<dbReference type="Pfam" id="PF00008">
    <property type="entry name" value="EGF"/>
    <property type="match status" value="1"/>
</dbReference>
<dbReference type="AlphaFoldDB" id="N6TGS5"/>
<dbReference type="GO" id="GO:0005509">
    <property type="term" value="F:calcium ion binding"/>
    <property type="evidence" value="ECO:0007669"/>
    <property type="project" value="InterPro"/>
</dbReference>
<dbReference type="SMART" id="SM00181">
    <property type="entry name" value="EGF"/>
    <property type="match status" value="1"/>
</dbReference>
<feature type="non-terminal residue" evidence="5">
    <location>
        <position position="1"/>
    </location>
</feature>
<keyword evidence="2" id="KW-0677">Repeat</keyword>
<dbReference type="HOGENOM" id="CLU_2504207_0_0_1"/>
<feature type="disulfide bond" evidence="4">
    <location>
        <begin position="40"/>
        <end position="49"/>
    </location>
</feature>
<dbReference type="CDD" id="cd00054">
    <property type="entry name" value="EGF_CA"/>
    <property type="match status" value="1"/>
</dbReference>
<proteinExistence type="predicted"/>
<protein>
    <submittedName>
        <fullName evidence="5">Uncharacterized protein</fullName>
    </submittedName>
</protein>
<dbReference type="GO" id="GO:0005886">
    <property type="term" value="C:plasma membrane"/>
    <property type="evidence" value="ECO:0007669"/>
    <property type="project" value="TreeGrafter"/>
</dbReference>
<comment type="caution">
    <text evidence="4">Lacks conserved residue(s) required for the propagation of feature annotation.</text>
</comment>
<keyword evidence="3 4" id="KW-1015">Disulfide bond</keyword>
<dbReference type="PROSITE" id="PS01186">
    <property type="entry name" value="EGF_2"/>
    <property type="match status" value="1"/>
</dbReference>
<dbReference type="GO" id="GO:0032991">
    <property type="term" value="C:protein-containing complex"/>
    <property type="evidence" value="ECO:0007669"/>
    <property type="project" value="TreeGrafter"/>
</dbReference>
<dbReference type="GO" id="GO:0007157">
    <property type="term" value="P:heterophilic cell-cell adhesion via plasma membrane cell adhesion molecules"/>
    <property type="evidence" value="ECO:0007669"/>
    <property type="project" value="TreeGrafter"/>
</dbReference>
<dbReference type="EMBL" id="KB740680">
    <property type="protein sequence ID" value="ENN79604.1"/>
    <property type="molecule type" value="Genomic_DNA"/>
</dbReference>
<sequence>CTCLEGYSGPNCQKIDYCTASKCENGGKCISKETSFMCSCSKLYEGDFCQFKRETNYMLNFSRYDTNDFIRLRGFEINLTEVRFLR</sequence>
<dbReference type="InterPro" id="IPR051022">
    <property type="entry name" value="Notch_Cell-Fate_Det"/>
</dbReference>
<dbReference type="PANTHER" id="PTHR24049:SF31">
    <property type="entry name" value="EGF-LIKE DOMAIN-CONTAINING PROTEIN"/>
    <property type="match status" value="1"/>
</dbReference>
<dbReference type="GO" id="GO:0045197">
    <property type="term" value="P:establishment or maintenance of epithelial cell apical/basal polarity"/>
    <property type="evidence" value="ECO:0007669"/>
    <property type="project" value="TreeGrafter"/>
</dbReference>
<evidence type="ECO:0000256" key="4">
    <source>
        <dbReference type="PROSITE-ProRule" id="PRU00076"/>
    </source>
</evidence>
<gene>
    <name evidence="5" type="ORF">YQE_03955</name>
</gene>
<organism evidence="5">
    <name type="scientific">Dendroctonus ponderosae</name>
    <name type="common">Mountain pine beetle</name>
    <dbReference type="NCBI Taxonomy" id="77166"/>
    <lineage>
        <taxon>Eukaryota</taxon>
        <taxon>Metazoa</taxon>
        <taxon>Ecdysozoa</taxon>
        <taxon>Arthropoda</taxon>
        <taxon>Hexapoda</taxon>
        <taxon>Insecta</taxon>
        <taxon>Pterygota</taxon>
        <taxon>Neoptera</taxon>
        <taxon>Endopterygota</taxon>
        <taxon>Coleoptera</taxon>
        <taxon>Polyphaga</taxon>
        <taxon>Cucujiformia</taxon>
        <taxon>Curculionidae</taxon>
        <taxon>Scolytinae</taxon>
        <taxon>Dendroctonus</taxon>
    </lineage>
</organism>
<dbReference type="OrthoDB" id="6515930at2759"/>
<dbReference type="InterPro" id="IPR001881">
    <property type="entry name" value="EGF-like_Ca-bd_dom"/>
</dbReference>
<evidence type="ECO:0000256" key="3">
    <source>
        <dbReference type="ARBA" id="ARBA00023157"/>
    </source>
</evidence>
<name>N6TGS5_DENPD</name>
<dbReference type="InterPro" id="IPR000742">
    <property type="entry name" value="EGF"/>
</dbReference>
<feature type="disulfide bond" evidence="4">
    <location>
        <begin position="3"/>
        <end position="12"/>
    </location>
</feature>
<accession>N6TGS5</accession>
<keyword evidence="1 4" id="KW-0245">EGF-like domain</keyword>
<dbReference type="PANTHER" id="PTHR24049">
    <property type="entry name" value="CRUMBS FAMILY MEMBER"/>
    <property type="match status" value="1"/>
</dbReference>